<sequence>MKQYRINSGNCFSGHEDDCVLDASDPIHQIKAAQFMDGLGSASYLEQLAAANQENKPVAPTINRALIMKENGIKPGTEDWFKLWFDKQ</sequence>
<protein>
    <submittedName>
        <fullName evidence="1">Uncharacterized protein</fullName>
    </submittedName>
</protein>
<name>A0A6J5LDF5_9CAUD</name>
<accession>A0A6J5LDF5</accession>
<dbReference type="EMBL" id="LR796237">
    <property type="protein sequence ID" value="CAB4129739.1"/>
    <property type="molecule type" value="Genomic_DNA"/>
</dbReference>
<reference evidence="1" key="1">
    <citation type="submission" date="2020-04" db="EMBL/GenBank/DDBJ databases">
        <authorList>
            <person name="Chiriac C."/>
            <person name="Salcher M."/>
            <person name="Ghai R."/>
            <person name="Kavagutti S V."/>
        </authorList>
    </citation>
    <scope>NUCLEOTIDE SEQUENCE</scope>
</reference>
<evidence type="ECO:0000313" key="1">
    <source>
        <dbReference type="EMBL" id="CAB4129739.1"/>
    </source>
</evidence>
<gene>
    <name evidence="1" type="ORF">UFOVP116_99</name>
</gene>
<proteinExistence type="predicted"/>
<organism evidence="1">
    <name type="scientific">uncultured Caudovirales phage</name>
    <dbReference type="NCBI Taxonomy" id="2100421"/>
    <lineage>
        <taxon>Viruses</taxon>
        <taxon>Duplodnaviria</taxon>
        <taxon>Heunggongvirae</taxon>
        <taxon>Uroviricota</taxon>
        <taxon>Caudoviricetes</taxon>
        <taxon>Peduoviridae</taxon>
        <taxon>Maltschvirus</taxon>
        <taxon>Maltschvirus maltsch</taxon>
    </lineage>
</organism>